<evidence type="ECO:0000313" key="2">
    <source>
        <dbReference type="Proteomes" id="UP001175226"/>
    </source>
</evidence>
<sequence>MQDGARFYVGSVHAMAAAARVFCYNRGHRVPLPLCFSLVCSLNANIAARVHLRVEGLRLIVATGPVTIY</sequence>
<name>A0AA39JNC1_9AGAR</name>
<dbReference type="AlphaFoldDB" id="A0AA39JNC1"/>
<accession>A0AA39JNC1</accession>
<organism evidence="1 2">
    <name type="scientific">Armillaria borealis</name>
    <dbReference type="NCBI Taxonomy" id="47425"/>
    <lineage>
        <taxon>Eukaryota</taxon>
        <taxon>Fungi</taxon>
        <taxon>Dikarya</taxon>
        <taxon>Basidiomycota</taxon>
        <taxon>Agaricomycotina</taxon>
        <taxon>Agaricomycetes</taxon>
        <taxon>Agaricomycetidae</taxon>
        <taxon>Agaricales</taxon>
        <taxon>Marasmiineae</taxon>
        <taxon>Physalacriaceae</taxon>
        <taxon>Armillaria</taxon>
    </lineage>
</organism>
<keyword evidence="2" id="KW-1185">Reference proteome</keyword>
<protein>
    <submittedName>
        <fullName evidence="1">Uncharacterized protein</fullName>
    </submittedName>
</protein>
<dbReference type="Proteomes" id="UP001175226">
    <property type="component" value="Unassembled WGS sequence"/>
</dbReference>
<gene>
    <name evidence="1" type="ORF">EV421DRAFT_1902160</name>
</gene>
<comment type="caution">
    <text evidence="1">The sequence shown here is derived from an EMBL/GenBank/DDBJ whole genome shotgun (WGS) entry which is preliminary data.</text>
</comment>
<evidence type="ECO:0000313" key="1">
    <source>
        <dbReference type="EMBL" id="KAK0445793.1"/>
    </source>
</evidence>
<dbReference type="EMBL" id="JAUEPT010000015">
    <property type="protein sequence ID" value="KAK0445793.1"/>
    <property type="molecule type" value="Genomic_DNA"/>
</dbReference>
<reference evidence="1" key="1">
    <citation type="submission" date="2023-06" db="EMBL/GenBank/DDBJ databases">
        <authorList>
            <consortium name="Lawrence Berkeley National Laboratory"/>
            <person name="Ahrendt S."/>
            <person name="Sahu N."/>
            <person name="Indic B."/>
            <person name="Wong-Bajracharya J."/>
            <person name="Merenyi Z."/>
            <person name="Ke H.-M."/>
            <person name="Monk M."/>
            <person name="Kocsube S."/>
            <person name="Drula E."/>
            <person name="Lipzen A."/>
            <person name="Balint B."/>
            <person name="Henrissat B."/>
            <person name="Andreopoulos B."/>
            <person name="Martin F.M."/>
            <person name="Harder C.B."/>
            <person name="Rigling D."/>
            <person name="Ford K.L."/>
            <person name="Foster G.D."/>
            <person name="Pangilinan J."/>
            <person name="Papanicolaou A."/>
            <person name="Barry K."/>
            <person name="LaButti K."/>
            <person name="Viragh M."/>
            <person name="Koriabine M."/>
            <person name="Yan M."/>
            <person name="Riley R."/>
            <person name="Champramary S."/>
            <person name="Plett K.L."/>
            <person name="Tsai I.J."/>
            <person name="Slot J."/>
            <person name="Sipos G."/>
            <person name="Plett J."/>
            <person name="Nagy L.G."/>
            <person name="Grigoriev I.V."/>
        </authorList>
    </citation>
    <scope>NUCLEOTIDE SEQUENCE</scope>
    <source>
        <strain evidence="1">FPL87.14</strain>
    </source>
</reference>
<proteinExistence type="predicted"/>